<dbReference type="EMBL" id="QJKJ01006819">
    <property type="protein sequence ID" value="RDX85351.1"/>
    <property type="molecule type" value="Genomic_DNA"/>
</dbReference>
<sequence length="98" mass="11554">MEATHILLGRPWQYDHKGIHDGVTNKFMFVHRGQKVVLKPLLPKKVNKDKQREKKKGDKRMKGEVTKGTMRPKDKLHPKDTLRPKDFDCPKQKNEKKL</sequence>
<feature type="region of interest" description="Disordered" evidence="1">
    <location>
        <begin position="40"/>
        <end position="98"/>
    </location>
</feature>
<evidence type="ECO:0000313" key="3">
    <source>
        <dbReference type="Proteomes" id="UP000257109"/>
    </source>
</evidence>
<protein>
    <submittedName>
        <fullName evidence="2">Uncharacterized protein</fullName>
    </submittedName>
</protein>
<gene>
    <name evidence="2" type="ORF">CR513_33497</name>
</gene>
<evidence type="ECO:0000313" key="2">
    <source>
        <dbReference type="EMBL" id="RDX85351.1"/>
    </source>
</evidence>
<accession>A0A371G4F2</accession>
<dbReference type="Proteomes" id="UP000257109">
    <property type="component" value="Unassembled WGS sequence"/>
</dbReference>
<name>A0A371G4F2_MUCPR</name>
<proteinExistence type="predicted"/>
<keyword evidence="3" id="KW-1185">Reference proteome</keyword>
<dbReference type="OrthoDB" id="1747743at2759"/>
<dbReference type="AlphaFoldDB" id="A0A371G4F2"/>
<reference evidence="2" key="1">
    <citation type="submission" date="2018-05" db="EMBL/GenBank/DDBJ databases">
        <title>Draft genome of Mucuna pruriens seed.</title>
        <authorList>
            <person name="Nnadi N.E."/>
            <person name="Vos R."/>
            <person name="Hasami M.H."/>
            <person name="Devisetty U.K."/>
            <person name="Aguiy J.C."/>
        </authorList>
    </citation>
    <scope>NUCLEOTIDE SEQUENCE [LARGE SCALE GENOMIC DNA]</scope>
    <source>
        <strain evidence="2">JCA_2017</strain>
    </source>
</reference>
<feature type="non-terminal residue" evidence="2">
    <location>
        <position position="1"/>
    </location>
</feature>
<organism evidence="2 3">
    <name type="scientific">Mucuna pruriens</name>
    <name type="common">Velvet bean</name>
    <name type="synonym">Dolichos pruriens</name>
    <dbReference type="NCBI Taxonomy" id="157652"/>
    <lineage>
        <taxon>Eukaryota</taxon>
        <taxon>Viridiplantae</taxon>
        <taxon>Streptophyta</taxon>
        <taxon>Embryophyta</taxon>
        <taxon>Tracheophyta</taxon>
        <taxon>Spermatophyta</taxon>
        <taxon>Magnoliopsida</taxon>
        <taxon>eudicotyledons</taxon>
        <taxon>Gunneridae</taxon>
        <taxon>Pentapetalae</taxon>
        <taxon>rosids</taxon>
        <taxon>fabids</taxon>
        <taxon>Fabales</taxon>
        <taxon>Fabaceae</taxon>
        <taxon>Papilionoideae</taxon>
        <taxon>50 kb inversion clade</taxon>
        <taxon>NPAAA clade</taxon>
        <taxon>indigoferoid/millettioid clade</taxon>
        <taxon>Phaseoleae</taxon>
        <taxon>Mucuna</taxon>
    </lineage>
</organism>
<evidence type="ECO:0000256" key="1">
    <source>
        <dbReference type="SAM" id="MobiDB-lite"/>
    </source>
</evidence>
<feature type="compositionally biased region" description="Basic and acidic residues" evidence="1">
    <location>
        <begin position="46"/>
        <end position="98"/>
    </location>
</feature>
<comment type="caution">
    <text evidence="2">The sequence shown here is derived from an EMBL/GenBank/DDBJ whole genome shotgun (WGS) entry which is preliminary data.</text>
</comment>